<proteinExistence type="predicted"/>
<gene>
    <name evidence="1" type="ORF">WCN91_01740</name>
</gene>
<evidence type="ECO:0000313" key="1">
    <source>
        <dbReference type="EMBL" id="MEM0514174.1"/>
    </source>
</evidence>
<organism evidence="1 2">
    <name type="scientific">Pseudoalteromonas qingdaonensis</name>
    <dbReference type="NCBI Taxonomy" id="3131913"/>
    <lineage>
        <taxon>Bacteria</taxon>
        <taxon>Pseudomonadati</taxon>
        <taxon>Pseudomonadota</taxon>
        <taxon>Gammaproteobacteria</taxon>
        <taxon>Alteromonadales</taxon>
        <taxon>Pseudoalteromonadaceae</taxon>
        <taxon>Pseudoalteromonas</taxon>
    </lineage>
</organism>
<keyword evidence="2" id="KW-1185">Reference proteome</keyword>
<accession>A0ABU9MV45</accession>
<dbReference type="RefSeq" id="WP_342675849.1">
    <property type="nucleotide sequence ID" value="NZ_JBCGCU010000001.1"/>
</dbReference>
<name>A0ABU9MV45_9GAMM</name>
<dbReference type="Proteomes" id="UP001447008">
    <property type="component" value="Unassembled WGS sequence"/>
</dbReference>
<dbReference type="EMBL" id="JBCGCU010000001">
    <property type="protein sequence ID" value="MEM0514174.1"/>
    <property type="molecule type" value="Genomic_DNA"/>
</dbReference>
<evidence type="ECO:0000313" key="2">
    <source>
        <dbReference type="Proteomes" id="UP001447008"/>
    </source>
</evidence>
<sequence length="259" mass="29097">MLSWLKPSPLLEEQEQQWLLDTFLWAYEHFDGDYFRQHTQLVLPTNAFFAGQSHSVAQMAEQVFTQVKQYAGLEKWPLVLVAPELSQPQRFPRMEFANCLRGPEAQLLSSDGQVQLSYNPQQINQPQDLIASFAQGMARVMIYQGGHLPPGGEQYLDAATEVVASFFGFGVMLSNTVYQFRGGCGKCYNPYANRSSELSEQQQVFLLALFCHIKGLDKGAAHLKGHLRSYFKKATKTLRALGQTSADPLLLSLLTKEQG</sequence>
<reference evidence="1 2" key="1">
    <citation type="submission" date="2024-03" db="EMBL/GenBank/DDBJ databases">
        <title>Pseudoalteromonas qingdaonensis sp. nov., isolated from the intestines of marine benthic organisms.</title>
        <authorList>
            <person name="Lin X."/>
            <person name="Fang S."/>
            <person name="Hu X."/>
        </authorList>
    </citation>
    <scope>NUCLEOTIDE SEQUENCE [LARGE SCALE GENOMIC DNA]</scope>
    <source>
        <strain evidence="1 2">YIC-827</strain>
    </source>
</reference>
<comment type="caution">
    <text evidence="1">The sequence shown here is derived from an EMBL/GenBank/DDBJ whole genome shotgun (WGS) entry which is preliminary data.</text>
</comment>
<protein>
    <submittedName>
        <fullName evidence="1">Uncharacterized protein</fullName>
    </submittedName>
</protein>